<reference evidence="3 4" key="1">
    <citation type="submission" date="2018-05" db="EMBL/GenBank/DDBJ databases">
        <title>Genome sequencing and assembly of the regulated plant pathogen Lachnellula willkommii and related sister species for the development of diagnostic species identification markers.</title>
        <authorList>
            <person name="Giroux E."/>
            <person name="Bilodeau G."/>
        </authorList>
    </citation>
    <scope>NUCLEOTIDE SEQUENCE [LARGE SCALE GENOMIC DNA]</scope>
    <source>
        <strain evidence="3 4">CBS 268.59</strain>
    </source>
</reference>
<dbReference type="Proteomes" id="UP000469558">
    <property type="component" value="Unassembled WGS sequence"/>
</dbReference>
<keyword evidence="4" id="KW-1185">Reference proteome</keyword>
<dbReference type="GO" id="GO:0030474">
    <property type="term" value="P:spindle pole body duplication"/>
    <property type="evidence" value="ECO:0007669"/>
    <property type="project" value="TreeGrafter"/>
</dbReference>
<comment type="caution">
    <text evidence="3">The sequence shown here is derived from an EMBL/GenBank/DDBJ whole genome shotgun (WGS) entry which is preliminary data.</text>
</comment>
<feature type="transmembrane region" description="Helical" evidence="2">
    <location>
        <begin position="52"/>
        <end position="71"/>
    </location>
</feature>
<organism evidence="3 4">
    <name type="scientific">Lachnellula suecica</name>
    <dbReference type="NCBI Taxonomy" id="602035"/>
    <lineage>
        <taxon>Eukaryota</taxon>
        <taxon>Fungi</taxon>
        <taxon>Dikarya</taxon>
        <taxon>Ascomycota</taxon>
        <taxon>Pezizomycotina</taxon>
        <taxon>Leotiomycetes</taxon>
        <taxon>Helotiales</taxon>
        <taxon>Lachnaceae</taxon>
        <taxon>Lachnellula</taxon>
    </lineage>
</organism>
<feature type="transmembrane region" description="Helical" evidence="2">
    <location>
        <begin position="91"/>
        <end position="111"/>
    </location>
</feature>
<protein>
    <submittedName>
        <fullName evidence="3">Nucleoporin</fullName>
    </submittedName>
</protein>
<dbReference type="GO" id="GO:0070762">
    <property type="term" value="C:nuclear pore transmembrane ring"/>
    <property type="evidence" value="ECO:0007669"/>
    <property type="project" value="TreeGrafter"/>
</dbReference>
<evidence type="ECO:0000256" key="1">
    <source>
        <dbReference type="SAM" id="MobiDB-lite"/>
    </source>
</evidence>
<keyword evidence="2" id="KW-1133">Transmembrane helix</keyword>
<evidence type="ECO:0000256" key="2">
    <source>
        <dbReference type="SAM" id="Phobius"/>
    </source>
</evidence>
<dbReference type="InterPro" id="IPR012578">
    <property type="entry name" value="Nucl_pore_cmplx"/>
</dbReference>
<proteinExistence type="predicted"/>
<dbReference type="GO" id="GO:0005640">
    <property type="term" value="C:nuclear outer membrane"/>
    <property type="evidence" value="ECO:0007669"/>
    <property type="project" value="TreeGrafter"/>
</dbReference>
<feature type="compositionally biased region" description="Polar residues" evidence="1">
    <location>
        <begin position="158"/>
        <end position="173"/>
    </location>
</feature>
<feature type="compositionally biased region" description="Low complexity" evidence="1">
    <location>
        <begin position="145"/>
        <end position="157"/>
    </location>
</feature>
<evidence type="ECO:0000313" key="4">
    <source>
        <dbReference type="Proteomes" id="UP000469558"/>
    </source>
</evidence>
<accession>A0A8T9CEQ9</accession>
<evidence type="ECO:0000313" key="3">
    <source>
        <dbReference type="EMBL" id="TVY84309.1"/>
    </source>
</evidence>
<keyword evidence="2" id="KW-0812">Transmembrane</keyword>
<dbReference type="PANTHER" id="PTHR28003:SF1">
    <property type="entry name" value="NUCLEOPORIN POM34"/>
    <property type="match status" value="1"/>
</dbReference>
<name>A0A8T9CEQ9_9HELO</name>
<gene>
    <name evidence="3" type="primary">POM34</name>
    <name evidence="3" type="ORF">LSUE1_G001094</name>
</gene>
<dbReference type="AlphaFoldDB" id="A0A8T9CEQ9"/>
<dbReference type="Pfam" id="PF08058">
    <property type="entry name" value="NPCC"/>
    <property type="match status" value="1"/>
</dbReference>
<feature type="region of interest" description="Disordered" evidence="1">
    <location>
        <begin position="1"/>
        <end position="27"/>
    </location>
</feature>
<dbReference type="PANTHER" id="PTHR28003">
    <property type="entry name" value="NUCLEOPORIN POM34"/>
    <property type="match status" value="1"/>
</dbReference>
<dbReference type="OrthoDB" id="429932at2759"/>
<feature type="region of interest" description="Disordered" evidence="1">
    <location>
        <begin position="131"/>
        <end position="266"/>
    </location>
</feature>
<dbReference type="GO" id="GO:0006606">
    <property type="term" value="P:protein import into nucleus"/>
    <property type="evidence" value="ECO:0007669"/>
    <property type="project" value="TreeGrafter"/>
</dbReference>
<dbReference type="EMBL" id="QGMK01000095">
    <property type="protein sequence ID" value="TVY84309.1"/>
    <property type="molecule type" value="Genomic_DNA"/>
</dbReference>
<keyword evidence="2" id="KW-0472">Membrane</keyword>
<sequence length="266" mass="28393">MSALARPSTPITIPKAPPAPATPVTGTWKHPKLDEIVRRQNASNFSDRNLKVLMYNFAGIVAVWVFGRSLWTNLPNLFHEGKAFQPYAGWIYYLLHCVLVYNIIVALLPLFRSPDEIQDIPLTPAQRKILGLPPSSRAATPDTKYTTPPRYARTPTPISGSPGSRGSYPNSPLSGKGSPLAGSVSGSPFSPGASPLLQKAMGGGLNGTRRHSYGSGSPLGPGASRINVPEVPGSPSPAAKAPTVGLNSKWLYDKGRRNSGNTRPYS</sequence>